<feature type="transmembrane region" description="Helical" evidence="5">
    <location>
        <begin position="243"/>
        <end position="263"/>
    </location>
</feature>
<proteinExistence type="predicted"/>
<keyword evidence="8" id="KW-1185">Reference proteome</keyword>
<feature type="transmembrane region" description="Helical" evidence="5">
    <location>
        <begin position="168"/>
        <end position="188"/>
    </location>
</feature>
<keyword evidence="3 5" id="KW-1133">Transmembrane helix</keyword>
<dbReference type="InterPro" id="IPR020846">
    <property type="entry name" value="MFS_dom"/>
</dbReference>
<dbReference type="Pfam" id="PF07690">
    <property type="entry name" value="MFS_1"/>
    <property type="match status" value="1"/>
</dbReference>
<evidence type="ECO:0000313" key="8">
    <source>
        <dbReference type="Proteomes" id="UP001242480"/>
    </source>
</evidence>
<gene>
    <name evidence="7" type="ORF">QO011_000669</name>
</gene>
<evidence type="ECO:0000313" key="7">
    <source>
        <dbReference type="EMBL" id="MDQ0467674.1"/>
    </source>
</evidence>
<feature type="transmembrane region" description="Helical" evidence="5">
    <location>
        <begin position="106"/>
        <end position="126"/>
    </location>
</feature>
<comment type="caution">
    <text evidence="7">The sequence shown here is derived from an EMBL/GenBank/DDBJ whole genome shotgun (WGS) entry which is preliminary data.</text>
</comment>
<dbReference type="Gene3D" id="1.20.1250.20">
    <property type="entry name" value="MFS general substrate transporter like domains"/>
    <property type="match status" value="1"/>
</dbReference>
<reference evidence="7 8" key="1">
    <citation type="submission" date="2023-07" db="EMBL/GenBank/DDBJ databases">
        <title>Genomic Encyclopedia of Type Strains, Phase IV (KMG-IV): sequencing the most valuable type-strain genomes for metagenomic binning, comparative biology and taxonomic classification.</title>
        <authorList>
            <person name="Goeker M."/>
        </authorList>
    </citation>
    <scope>NUCLEOTIDE SEQUENCE [LARGE SCALE GENOMIC DNA]</scope>
    <source>
        <strain evidence="7 8">DSM 19619</strain>
    </source>
</reference>
<organism evidence="7 8">
    <name type="scientific">Labrys wisconsinensis</name>
    <dbReference type="NCBI Taxonomy" id="425677"/>
    <lineage>
        <taxon>Bacteria</taxon>
        <taxon>Pseudomonadati</taxon>
        <taxon>Pseudomonadota</taxon>
        <taxon>Alphaproteobacteria</taxon>
        <taxon>Hyphomicrobiales</taxon>
        <taxon>Xanthobacteraceae</taxon>
        <taxon>Labrys</taxon>
    </lineage>
</organism>
<feature type="transmembrane region" description="Helical" evidence="5">
    <location>
        <begin position="298"/>
        <end position="322"/>
    </location>
</feature>
<protein>
    <submittedName>
        <fullName evidence="7">MFS family permease</fullName>
    </submittedName>
</protein>
<name>A0ABU0J094_9HYPH</name>
<dbReference type="PANTHER" id="PTHR23514:SF13">
    <property type="entry name" value="INNER MEMBRANE PROTEIN YBJJ"/>
    <property type="match status" value="1"/>
</dbReference>
<feature type="transmembrane region" description="Helical" evidence="5">
    <location>
        <begin position="54"/>
        <end position="74"/>
    </location>
</feature>
<keyword evidence="4 5" id="KW-0472">Membrane</keyword>
<evidence type="ECO:0000259" key="6">
    <source>
        <dbReference type="PROSITE" id="PS50850"/>
    </source>
</evidence>
<feature type="transmembrane region" description="Helical" evidence="5">
    <location>
        <begin position="138"/>
        <end position="162"/>
    </location>
</feature>
<evidence type="ECO:0000256" key="3">
    <source>
        <dbReference type="ARBA" id="ARBA00022989"/>
    </source>
</evidence>
<dbReference type="Proteomes" id="UP001242480">
    <property type="component" value="Unassembled WGS sequence"/>
</dbReference>
<evidence type="ECO:0000256" key="4">
    <source>
        <dbReference type="ARBA" id="ARBA00023136"/>
    </source>
</evidence>
<dbReference type="InterPro" id="IPR051788">
    <property type="entry name" value="MFS_Transporter"/>
</dbReference>
<accession>A0ABU0J094</accession>
<feature type="transmembrane region" description="Helical" evidence="5">
    <location>
        <begin position="360"/>
        <end position="383"/>
    </location>
</feature>
<feature type="transmembrane region" description="Helical" evidence="5">
    <location>
        <begin position="275"/>
        <end position="292"/>
    </location>
</feature>
<sequence length="391" mass="39283">MSLVLESPSRALASGAHPAIFVTFLAFGAATGLWGGSLPEVVRQAGVTPRLLGAALTVFMLAYIVSMSSGGWLARRVSLKRILLVSLPAQGLALAALLQAPSAQLFFAAFAVFGLITGLIDLVMNAEGTRVEADKGRPILAGLHGGASLGMAIGALSGGWLAANLGTWAVSMLGAALFALAVLMLATGTPDRGIDPPRGVQAAGGGGRLILALLGVVVGISMAGEMTASAWSAPLLIEQAPDFAAWAGTGAAVFALAQALIRFQADPLRRRFGDPLLLVLSLAVALVGLAIVTVSPTFAVSAAGFGLIGLGTACVVPCGFATAVARSPLAPSASLALVAFASALPRLPTPYLVGEIVTRASIGAAFGMFAALFLVAIGIGLSLRRKEPAGA</sequence>
<dbReference type="RefSeq" id="WP_307267636.1">
    <property type="nucleotide sequence ID" value="NZ_JAUSVX010000001.1"/>
</dbReference>
<evidence type="ECO:0000256" key="2">
    <source>
        <dbReference type="ARBA" id="ARBA00022692"/>
    </source>
</evidence>
<dbReference type="InterPro" id="IPR036259">
    <property type="entry name" value="MFS_trans_sf"/>
</dbReference>
<feature type="domain" description="Major facilitator superfamily (MFS) profile" evidence="6">
    <location>
        <begin position="16"/>
        <end position="388"/>
    </location>
</feature>
<evidence type="ECO:0000256" key="1">
    <source>
        <dbReference type="ARBA" id="ARBA00004141"/>
    </source>
</evidence>
<keyword evidence="2 5" id="KW-0812">Transmembrane</keyword>
<evidence type="ECO:0000256" key="5">
    <source>
        <dbReference type="SAM" id="Phobius"/>
    </source>
</evidence>
<feature type="transmembrane region" description="Helical" evidence="5">
    <location>
        <begin position="329"/>
        <end position="348"/>
    </location>
</feature>
<feature type="transmembrane region" description="Helical" evidence="5">
    <location>
        <begin position="209"/>
        <end position="231"/>
    </location>
</feature>
<comment type="subcellular location">
    <subcellularLocation>
        <location evidence="1">Membrane</location>
        <topology evidence="1">Multi-pass membrane protein</topology>
    </subcellularLocation>
</comment>
<dbReference type="EMBL" id="JAUSVX010000001">
    <property type="protein sequence ID" value="MDQ0467674.1"/>
    <property type="molecule type" value="Genomic_DNA"/>
</dbReference>
<dbReference type="InterPro" id="IPR011701">
    <property type="entry name" value="MFS"/>
</dbReference>
<feature type="transmembrane region" description="Helical" evidence="5">
    <location>
        <begin position="12"/>
        <end position="34"/>
    </location>
</feature>
<dbReference type="PROSITE" id="PS50850">
    <property type="entry name" value="MFS"/>
    <property type="match status" value="1"/>
</dbReference>
<dbReference type="SUPFAM" id="SSF103473">
    <property type="entry name" value="MFS general substrate transporter"/>
    <property type="match status" value="1"/>
</dbReference>
<dbReference type="PANTHER" id="PTHR23514">
    <property type="entry name" value="BYPASS OF STOP CODON PROTEIN 6"/>
    <property type="match status" value="1"/>
</dbReference>